<evidence type="ECO:0000256" key="1">
    <source>
        <dbReference type="SAM" id="Phobius"/>
    </source>
</evidence>
<keyword evidence="1" id="KW-1133">Transmembrane helix</keyword>
<dbReference type="Proteomes" id="UP000054538">
    <property type="component" value="Unassembled WGS sequence"/>
</dbReference>
<gene>
    <name evidence="2" type="ORF">PAXRUDRAFT_22815</name>
</gene>
<keyword evidence="3" id="KW-1185">Reference proteome</keyword>
<organism evidence="2 3">
    <name type="scientific">Paxillus rubicundulus Ve08.2h10</name>
    <dbReference type="NCBI Taxonomy" id="930991"/>
    <lineage>
        <taxon>Eukaryota</taxon>
        <taxon>Fungi</taxon>
        <taxon>Dikarya</taxon>
        <taxon>Basidiomycota</taxon>
        <taxon>Agaricomycotina</taxon>
        <taxon>Agaricomycetes</taxon>
        <taxon>Agaricomycetidae</taxon>
        <taxon>Boletales</taxon>
        <taxon>Paxilineae</taxon>
        <taxon>Paxillaceae</taxon>
        <taxon>Paxillus</taxon>
    </lineage>
</organism>
<protein>
    <submittedName>
        <fullName evidence="2">Uncharacterized protein</fullName>
    </submittedName>
</protein>
<reference evidence="3" key="2">
    <citation type="submission" date="2015-01" db="EMBL/GenBank/DDBJ databases">
        <title>Evolutionary Origins and Diversification of the Mycorrhizal Mutualists.</title>
        <authorList>
            <consortium name="DOE Joint Genome Institute"/>
            <consortium name="Mycorrhizal Genomics Consortium"/>
            <person name="Kohler A."/>
            <person name="Kuo A."/>
            <person name="Nagy L.G."/>
            <person name="Floudas D."/>
            <person name="Copeland A."/>
            <person name="Barry K.W."/>
            <person name="Cichocki N."/>
            <person name="Veneault-Fourrey C."/>
            <person name="LaButti K."/>
            <person name="Lindquist E.A."/>
            <person name="Lipzen A."/>
            <person name="Lundell T."/>
            <person name="Morin E."/>
            <person name="Murat C."/>
            <person name="Riley R."/>
            <person name="Ohm R."/>
            <person name="Sun H."/>
            <person name="Tunlid A."/>
            <person name="Henrissat B."/>
            <person name="Grigoriev I.V."/>
            <person name="Hibbett D.S."/>
            <person name="Martin F."/>
        </authorList>
    </citation>
    <scope>NUCLEOTIDE SEQUENCE [LARGE SCALE GENOMIC DNA]</scope>
    <source>
        <strain evidence="3">Ve08.2h10</strain>
    </source>
</reference>
<name>A0A0D0D4P1_9AGAM</name>
<feature type="transmembrane region" description="Helical" evidence="1">
    <location>
        <begin position="12"/>
        <end position="36"/>
    </location>
</feature>
<dbReference type="HOGENOM" id="CLU_1713894_0_0_1"/>
<proteinExistence type="predicted"/>
<accession>A0A0D0D4P1</accession>
<dbReference type="InParanoid" id="A0A0D0D4P1"/>
<evidence type="ECO:0000313" key="3">
    <source>
        <dbReference type="Proteomes" id="UP000054538"/>
    </source>
</evidence>
<dbReference type="AlphaFoldDB" id="A0A0D0D4P1"/>
<reference evidence="2 3" key="1">
    <citation type="submission" date="2014-04" db="EMBL/GenBank/DDBJ databases">
        <authorList>
            <consortium name="DOE Joint Genome Institute"/>
            <person name="Kuo A."/>
            <person name="Kohler A."/>
            <person name="Jargeat P."/>
            <person name="Nagy L.G."/>
            <person name="Floudas D."/>
            <person name="Copeland A."/>
            <person name="Barry K.W."/>
            <person name="Cichocki N."/>
            <person name="Veneault-Fourrey C."/>
            <person name="LaButti K."/>
            <person name="Lindquist E.A."/>
            <person name="Lipzen A."/>
            <person name="Lundell T."/>
            <person name="Morin E."/>
            <person name="Murat C."/>
            <person name="Sun H."/>
            <person name="Tunlid A."/>
            <person name="Henrissat B."/>
            <person name="Grigoriev I.V."/>
            <person name="Hibbett D.S."/>
            <person name="Martin F."/>
            <person name="Nordberg H.P."/>
            <person name="Cantor M.N."/>
            <person name="Hua S.X."/>
        </authorList>
    </citation>
    <scope>NUCLEOTIDE SEQUENCE [LARGE SCALE GENOMIC DNA]</scope>
    <source>
        <strain evidence="2 3">Ve08.2h10</strain>
    </source>
</reference>
<sequence length="153" mass="17204">MSARLDFRFYPQSYLGGILCSLQVVMVLFLAHHVALAIHEEYLIMGLLVMHMLGLEVSIHDDGLGIFPSTMQVSLARQRMLGSLPGHILVYFQVQIHPLLGTTQAKQDQFPRSNHPRVMPKPIPFQKLENSPDHGHPKELSVLILLPHQALGM</sequence>
<keyword evidence="1" id="KW-0812">Transmembrane</keyword>
<evidence type="ECO:0000313" key="2">
    <source>
        <dbReference type="EMBL" id="KIK71800.1"/>
    </source>
</evidence>
<dbReference type="EMBL" id="KN831644">
    <property type="protein sequence ID" value="KIK71800.1"/>
    <property type="molecule type" value="Genomic_DNA"/>
</dbReference>
<keyword evidence="1" id="KW-0472">Membrane</keyword>